<evidence type="ECO:0000313" key="1">
    <source>
        <dbReference type="EMBL" id="KRY43761.1"/>
    </source>
</evidence>
<reference evidence="1 2" key="1">
    <citation type="submission" date="2015-01" db="EMBL/GenBank/DDBJ databases">
        <title>Evolution of Trichinella species and genotypes.</title>
        <authorList>
            <person name="Korhonen P.K."/>
            <person name="Edoardo P."/>
            <person name="Giuseppe L.R."/>
            <person name="Gasser R.B."/>
        </authorList>
    </citation>
    <scope>NUCLEOTIDE SEQUENCE [LARGE SCALE GENOMIC DNA]</scope>
    <source>
        <strain evidence="1">ISS120</strain>
    </source>
</reference>
<proteinExistence type="predicted"/>
<evidence type="ECO:0000313" key="2">
    <source>
        <dbReference type="Proteomes" id="UP000054653"/>
    </source>
</evidence>
<dbReference type="OMA" id="WFKTAME"/>
<dbReference type="AlphaFoldDB" id="A0A0V1C3P6"/>
<organism evidence="1 2">
    <name type="scientific">Trichinella britovi</name>
    <name type="common">Parasitic roundworm</name>
    <dbReference type="NCBI Taxonomy" id="45882"/>
    <lineage>
        <taxon>Eukaryota</taxon>
        <taxon>Metazoa</taxon>
        <taxon>Ecdysozoa</taxon>
        <taxon>Nematoda</taxon>
        <taxon>Enoplea</taxon>
        <taxon>Dorylaimia</taxon>
        <taxon>Trichinellida</taxon>
        <taxon>Trichinellidae</taxon>
        <taxon>Trichinella</taxon>
    </lineage>
</organism>
<dbReference type="Proteomes" id="UP000054653">
    <property type="component" value="Unassembled WGS sequence"/>
</dbReference>
<name>A0A0V1C3P6_TRIBR</name>
<accession>A0A0V1C3P6</accession>
<gene>
    <name evidence="1" type="ORF">T03_7824</name>
</gene>
<comment type="caution">
    <text evidence="1">The sequence shown here is derived from an EMBL/GenBank/DDBJ whole genome shotgun (WGS) entry which is preliminary data.</text>
</comment>
<sequence>MDNLAQRRAAQVRWFKTAMENMEAALDGSAETRQICFAILVDRWSRYDEIITQLLDSVMDQKAIDIYTEERETVCADITEMKVKVENKERELVAQANALCQSLKPEARTCDFQRWR</sequence>
<keyword evidence="2" id="KW-1185">Reference proteome</keyword>
<protein>
    <submittedName>
        <fullName evidence="1">Uncharacterized protein</fullName>
    </submittedName>
</protein>
<dbReference type="EMBL" id="JYDI01000915">
    <property type="protein sequence ID" value="KRY43761.1"/>
    <property type="molecule type" value="Genomic_DNA"/>
</dbReference>